<comment type="caution">
    <text evidence="10">The sequence shown here is derived from an EMBL/GenBank/DDBJ whole genome shotgun (WGS) entry which is preliminary data.</text>
</comment>
<feature type="transmembrane region" description="Helical" evidence="8">
    <location>
        <begin position="349"/>
        <end position="367"/>
    </location>
</feature>
<feature type="transmembrane region" description="Helical" evidence="8">
    <location>
        <begin position="373"/>
        <end position="392"/>
    </location>
</feature>
<evidence type="ECO:0000256" key="5">
    <source>
        <dbReference type="ARBA" id="ARBA00022692"/>
    </source>
</evidence>
<dbReference type="AlphaFoldDB" id="A0A8J3VAK0"/>
<feature type="transmembrane region" description="Helical" evidence="8">
    <location>
        <begin position="231"/>
        <end position="261"/>
    </location>
</feature>
<evidence type="ECO:0000256" key="4">
    <source>
        <dbReference type="ARBA" id="ARBA00022679"/>
    </source>
</evidence>
<reference evidence="10 11" key="1">
    <citation type="submission" date="2021-01" db="EMBL/GenBank/DDBJ databases">
        <title>Whole genome shotgun sequence of Planotetraspora kaengkrachanensis NBRC 104272.</title>
        <authorList>
            <person name="Komaki H."/>
            <person name="Tamura T."/>
        </authorList>
    </citation>
    <scope>NUCLEOTIDE SEQUENCE [LARGE SCALE GENOMIC DNA]</scope>
    <source>
        <strain evidence="10 11">NBRC 104272</strain>
    </source>
</reference>
<dbReference type="PANTHER" id="PTHR33908">
    <property type="entry name" value="MANNOSYLTRANSFERASE YKCB-RELATED"/>
    <property type="match status" value="1"/>
</dbReference>
<keyword evidence="3" id="KW-0328">Glycosyltransferase</keyword>
<gene>
    <name evidence="10" type="ORF">Pka01_64780</name>
</gene>
<organism evidence="10 11">
    <name type="scientific">Planotetraspora kaengkrachanensis</name>
    <dbReference type="NCBI Taxonomy" id="575193"/>
    <lineage>
        <taxon>Bacteria</taxon>
        <taxon>Bacillati</taxon>
        <taxon>Actinomycetota</taxon>
        <taxon>Actinomycetes</taxon>
        <taxon>Streptosporangiales</taxon>
        <taxon>Streptosporangiaceae</taxon>
        <taxon>Planotetraspora</taxon>
    </lineage>
</organism>
<evidence type="ECO:0000313" key="11">
    <source>
        <dbReference type="Proteomes" id="UP000630097"/>
    </source>
</evidence>
<dbReference type="GO" id="GO:0009103">
    <property type="term" value="P:lipopolysaccharide biosynthetic process"/>
    <property type="evidence" value="ECO:0007669"/>
    <property type="project" value="UniProtKB-ARBA"/>
</dbReference>
<proteinExistence type="predicted"/>
<name>A0A8J3VAK0_9ACTN</name>
<dbReference type="Proteomes" id="UP000630097">
    <property type="component" value="Unassembled WGS sequence"/>
</dbReference>
<sequence>MAPSTGGGQSWRAQGIRQPRPAVYLPRVGIPPMTCGLPGHDAFAPARHPSEAVTLIDSDLSSPQPGGVSTSAAGPAKSVSVPVAAFAVVPVVVVVTALAGLLTAFSWRYGFHRDELYFLVAGDHLAWGYVDQPPLTPIVARVATAVFGVTPAGLRVASTLACAVTVVVVALVARELGGRRRAQVIAAFCAATSGFVLAVGHMVSTSTFDLLAWVMIAWLALRLLRTGDGRLWVAMGAAVGLAVQNKYLVVALVVALLAAQLALGPRRVLRSRWLVAGVAVAAVVAGPNLWWQAAHGWPQLTVADGISTDDGLENRLLFIPMQIVYLSPLFVPIWIAGLVRLWRAPELRWARPMALAYPVLCALVLLAGGKSYYALPLLLVLTAAGCEPVARWMRDRRRVWTAVAAGAVTVVMSSLISLPVLPPNALSAVNAINKEQGEQVGWPELTSAVAAQWAAIPERERPRAVIFTANYGEASALVRYGSRYKLPMPYSGHMNYAAWGPPPDSADGPVLLVGGQGDQPSGQFFTGCRQVGRVDNGEGVDNEEQNAPIALCSGTAKPWSVLWPRLRHY</sequence>
<keyword evidence="4" id="KW-0808">Transferase</keyword>
<evidence type="ECO:0000256" key="7">
    <source>
        <dbReference type="ARBA" id="ARBA00023136"/>
    </source>
</evidence>
<feature type="transmembrane region" description="Helical" evidence="8">
    <location>
        <begin position="273"/>
        <end position="291"/>
    </location>
</feature>
<evidence type="ECO:0000256" key="6">
    <source>
        <dbReference type="ARBA" id="ARBA00022989"/>
    </source>
</evidence>
<feature type="transmembrane region" description="Helical" evidence="8">
    <location>
        <begin position="399"/>
        <end position="421"/>
    </location>
</feature>
<comment type="subcellular location">
    <subcellularLocation>
        <location evidence="1">Cell membrane</location>
        <topology evidence="1">Multi-pass membrane protein</topology>
    </subcellularLocation>
</comment>
<evidence type="ECO:0000256" key="3">
    <source>
        <dbReference type="ARBA" id="ARBA00022676"/>
    </source>
</evidence>
<accession>A0A8J3VAK0</accession>
<evidence type="ECO:0000259" key="9">
    <source>
        <dbReference type="Pfam" id="PF13231"/>
    </source>
</evidence>
<dbReference type="InterPro" id="IPR050297">
    <property type="entry name" value="LipidA_mod_glycosyltrf_83"/>
</dbReference>
<dbReference type="InterPro" id="IPR038731">
    <property type="entry name" value="RgtA/B/C-like"/>
</dbReference>
<dbReference type="PANTHER" id="PTHR33908:SF11">
    <property type="entry name" value="MEMBRANE PROTEIN"/>
    <property type="match status" value="1"/>
</dbReference>
<dbReference type="GO" id="GO:0005886">
    <property type="term" value="C:plasma membrane"/>
    <property type="evidence" value="ECO:0007669"/>
    <property type="project" value="UniProtKB-SubCell"/>
</dbReference>
<dbReference type="GO" id="GO:0016763">
    <property type="term" value="F:pentosyltransferase activity"/>
    <property type="evidence" value="ECO:0007669"/>
    <property type="project" value="TreeGrafter"/>
</dbReference>
<evidence type="ECO:0000313" key="10">
    <source>
        <dbReference type="EMBL" id="GIG83351.1"/>
    </source>
</evidence>
<keyword evidence="11" id="KW-1185">Reference proteome</keyword>
<evidence type="ECO:0000256" key="2">
    <source>
        <dbReference type="ARBA" id="ARBA00022475"/>
    </source>
</evidence>
<dbReference type="Pfam" id="PF13231">
    <property type="entry name" value="PMT_2"/>
    <property type="match status" value="1"/>
</dbReference>
<keyword evidence="2" id="KW-1003">Cell membrane</keyword>
<feature type="domain" description="Glycosyltransferase RgtA/B/C/D-like" evidence="9">
    <location>
        <begin position="131"/>
        <end position="291"/>
    </location>
</feature>
<protein>
    <recommendedName>
        <fullName evidence="9">Glycosyltransferase RgtA/B/C/D-like domain-containing protein</fullName>
    </recommendedName>
</protein>
<keyword evidence="7 8" id="KW-0472">Membrane</keyword>
<feature type="transmembrane region" description="Helical" evidence="8">
    <location>
        <begin position="152"/>
        <end position="172"/>
    </location>
</feature>
<keyword evidence="6 8" id="KW-1133">Transmembrane helix</keyword>
<keyword evidence="5 8" id="KW-0812">Transmembrane</keyword>
<evidence type="ECO:0000256" key="8">
    <source>
        <dbReference type="SAM" id="Phobius"/>
    </source>
</evidence>
<evidence type="ECO:0000256" key="1">
    <source>
        <dbReference type="ARBA" id="ARBA00004651"/>
    </source>
</evidence>
<feature type="transmembrane region" description="Helical" evidence="8">
    <location>
        <begin position="323"/>
        <end position="342"/>
    </location>
</feature>
<feature type="transmembrane region" description="Helical" evidence="8">
    <location>
        <begin position="83"/>
        <end position="107"/>
    </location>
</feature>
<dbReference type="EMBL" id="BONV01000039">
    <property type="protein sequence ID" value="GIG83351.1"/>
    <property type="molecule type" value="Genomic_DNA"/>
</dbReference>